<dbReference type="OrthoDB" id="5243064at2"/>
<evidence type="ECO:0000313" key="8">
    <source>
        <dbReference type="EMBL" id="ACU72901.1"/>
    </source>
</evidence>
<dbReference type="RefSeq" id="WP_015792630.1">
    <property type="nucleotide sequence ID" value="NC_013131.1"/>
</dbReference>
<keyword evidence="4 6" id="KW-1133">Transmembrane helix</keyword>
<evidence type="ECO:0000256" key="6">
    <source>
        <dbReference type="SAM" id="Phobius"/>
    </source>
</evidence>
<keyword evidence="9" id="KW-1185">Reference proteome</keyword>
<keyword evidence="3 6" id="KW-0812">Transmembrane</keyword>
<dbReference type="EMBL" id="CP001700">
    <property type="protein sequence ID" value="ACU72901.1"/>
    <property type="molecule type" value="Genomic_DNA"/>
</dbReference>
<sequence length="297" mass="29823">MMTALICGGGFGLAVAVLVYGLYPPKPTLAQAMSALSASTAPAPILASKADGWVARAGAPLAGFLGGLGLPGARARKDLAVLERSTSAHLAQKGMLAVLGLGAPLAMAALMSAAGSPLGWLLPLWLSVAFAAAGFLAPDYVIRAEAAERRKDMVRALSAFLDLVTLSLAAGGGVEAALKEASLVGDGWAFTALRKALATAEISRVAPWQTLGQLGAELDVPALGELAASLALAGSEGAKVRASLSAKAATLRANGLAEAQGEANAASERMSLPVVVMGLGFMLLIGYPAMAHVMNGL</sequence>
<evidence type="ECO:0000313" key="9">
    <source>
        <dbReference type="Proteomes" id="UP000000851"/>
    </source>
</evidence>
<keyword evidence="2" id="KW-1003">Cell membrane</keyword>
<feature type="transmembrane region" description="Helical" evidence="6">
    <location>
        <begin position="120"/>
        <end position="142"/>
    </location>
</feature>
<feature type="transmembrane region" description="Helical" evidence="6">
    <location>
        <begin position="270"/>
        <end position="290"/>
    </location>
</feature>
<evidence type="ECO:0000256" key="5">
    <source>
        <dbReference type="ARBA" id="ARBA00023136"/>
    </source>
</evidence>
<evidence type="ECO:0000256" key="3">
    <source>
        <dbReference type="ARBA" id="ARBA00022692"/>
    </source>
</evidence>
<gene>
    <name evidence="8" type="ordered locus">Caci_4033</name>
</gene>
<organism evidence="8 9">
    <name type="scientific">Catenulispora acidiphila (strain DSM 44928 / JCM 14897 / NBRC 102108 / NRRL B-24433 / ID139908)</name>
    <dbReference type="NCBI Taxonomy" id="479433"/>
    <lineage>
        <taxon>Bacteria</taxon>
        <taxon>Bacillati</taxon>
        <taxon>Actinomycetota</taxon>
        <taxon>Actinomycetes</taxon>
        <taxon>Catenulisporales</taxon>
        <taxon>Catenulisporaceae</taxon>
        <taxon>Catenulispora</taxon>
    </lineage>
</organism>
<evidence type="ECO:0000256" key="1">
    <source>
        <dbReference type="ARBA" id="ARBA00004651"/>
    </source>
</evidence>
<keyword evidence="5 6" id="KW-0472">Membrane</keyword>
<reference evidence="8 9" key="1">
    <citation type="journal article" date="2009" name="Stand. Genomic Sci.">
        <title>Complete genome sequence of Catenulispora acidiphila type strain (ID 139908).</title>
        <authorList>
            <person name="Copeland A."/>
            <person name="Lapidus A."/>
            <person name="Glavina Del Rio T."/>
            <person name="Nolan M."/>
            <person name="Lucas S."/>
            <person name="Chen F."/>
            <person name="Tice H."/>
            <person name="Cheng J.F."/>
            <person name="Bruce D."/>
            <person name="Goodwin L."/>
            <person name="Pitluck S."/>
            <person name="Mikhailova N."/>
            <person name="Pati A."/>
            <person name="Ivanova N."/>
            <person name="Mavromatis K."/>
            <person name="Chen A."/>
            <person name="Palaniappan K."/>
            <person name="Chain P."/>
            <person name="Land M."/>
            <person name="Hauser L."/>
            <person name="Chang Y.J."/>
            <person name="Jeffries C.D."/>
            <person name="Chertkov O."/>
            <person name="Brettin T."/>
            <person name="Detter J.C."/>
            <person name="Han C."/>
            <person name="Ali Z."/>
            <person name="Tindall B.J."/>
            <person name="Goker M."/>
            <person name="Bristow J."/>
            <person name="Eisen J.A."/>
            <person name="Markowitz V."/>
            <person name="Hugenholtz P."/>
            <person name="Kyrpides N.C."/>
            <person name="Klenk H.P."/>
        </authorList>
    </citation>
    <scope>NUCLEOTIDE SEQUENCE [LARGE SCALE GENOMIC DNA]</scope>
    <source>
        <strain evidence="9">DSM 44928 / JCM 14897 / NBRC 102108 / NRRL B-24433 / ID139908</strain>
    </source>
</reference>
<dbReference type="PANTHER" id="PTHR35007">
    <property type="entry name" value="INTEGRAL MEMBRANE PROTEIN-RELATED"/>
    <property type="match status" value="1"/>
</dbReference>
<evidence type="ECO:0000256" key="2">
    <source>
        <dbReference type="ARBA" id="ARBA00022475"/>
    </source>
</evidence>
<dbReference type="PANTHER" id="PTHR35007:SF1">
    <property type="entry name" value="PILUS ASSEMBLY PROTEIN"/>
    <property type="match status" value="1"/>
</dbReference>
<dbReference type="InParanoid" id="C7QG56"/>
<accession>C7QG56</accession>
<protein>
    <submittedName>
        <fullName evidence="8">Type II secretion system protein</fullName>
    </submittedName>
</protein>
<dbReference type="KEGG" id="cai:Caci_4033"/>
<dbReference type="AlphaFoldDB" id="C7QG56"/>
<feature type="domain" description="Type II secretion system protein GspF" evidence="7">
    <location>
        <begin position="160"/>
        <end position="288"/>
    </location>
</feature>
<dbReference type="HOGENOM" id="CLU_079642_0_0_11"/>
<dbReference type="Proteomes" id="UP000000851">
    <property type="component" value="Chromosome"/>
</dbReference>
<feature type="transmembrane region" description="Helical" evidence="6">
    <location>
        <begin position="94"/>
        <end position="114"/>
    </location>
</feature>
<evidence type="ECO:0000259" key="7">
    <source>
        <dbReference type="Pfam" id="PF00482"/>
    </source>
</evidence>
<dbReference type="Pfam" id="PF00482">
    <property type="entry name" value="T2SSF"/>
    <property type="match status" value="1"/>
</dbReference>
<feature type="transmembrane region" description="Helical" evidence="6">
    <location>
        <begin position="53"/>
        <end position="73"/>
    </location>
</feature>
<evidence type="ECO:0000256" key="4">
    <source>
        <dbReference type="ARBA" id="ARBA00022989"/>
    </source>
</evidence>
<dbReference type="STRING" id="479433.Caci_4033"/>
<dbReference type="InterPro" id="IPR018076">
    <property type="entry name" value="T2SS_GspF_dom"/>
</dbReference>
<name>C7QG56_CATAD</name>
<dbReference type="GO" id="GO:0005886">
    <property type="term" value="C:plasma membrane"/>
    <property type="evidence" value="ECO:0007669"/>
    <property type="project" value="UniProtKB-SubCell"/>
</dbReference>
<dbReference type="eggNOG" id="COG2064">
    <property type="taxonomic scope" value="Bacteria"/>
</dbReference>
<proteinExistence type="predicted"/>
<comment type="subcellular location">
    <subcellularLocation>
        <location evidence="1">Cell membrane</location>
        <topology evidence="1">Multi-pass membrane protein</topology>
    </subcellularLocation>
</comment>